<proteinExistence type="predicted"/>
<evidence type="ECO:0000313" key="2">
    <source>
        <dbReference type="Proteomes" id="UP001152561"/>
    </source>
</evidence>
<keyword evidence="2" id="KW-1185">Reference proteome</keyword>
<organism evidence="1 2">
    <name type="scientific">Anisodus acutangulus</name>
    <dbReference type="NCBI Taxonomy" id="402998"/>
    <lineage>
        <taxon>Eukaryota</taxon>
        <taxon>Viridiplantae</taxon>
        <taxon>Streptophyta</taxon>
        <taxon>Embryophyta</taxon>
        <taxon>Tracheophyta</taxon>
        <taxon>Spermatophyta</taxon>
        <taxon>Magnoliopsida</taxon>
        <taxon>eudicotyledons</taxon>
        <taxon>Gunneridae</taxon>
        <taxon>Pentapetalae</taxon>
        <taxon>asterids</taxon>
        <taxon>lamiids</taxon>
        <taxon>Solanales</taxon>
        <taxon>Solanaceae</taxon>
        <taxon>Solanoideae</taxon>
        <taxon>Hyoscyameae</taxon>
        <taxon>Anisodus</taxon>
    </lineage>
</organism>
<protein>
    <submittedName>
        <fullName evidence="1">Uncharacterized protein</fullName>
    </submittedName>
</protein>
<dbReference type="AlphaFoldDB" id="A0A9Q1LMZ2"/>
<gene>
    <name evidence="1" type="ORF">K7X08_027711</name>
</gene>
<sequence>MTPLWRSQEHNADSFAGSTHLAIFFKCFLESKNAVDVLPTSGAELHDTLGEVSEELGHDIQIHEVDTHVAVPNANITTEEVHTLENNMEDTVELSDDEVHSNDEN</sequence>
<name>A0A9Q1LMZ2_9SOLA</name>
<comment type="caution">
    <text evidence="1">The sequence shown here is derived from an EMBL/GenBank/DDBJ whole genome shotgun (WGS) entry which is preliminary data.</text>
</comment>
<dbReference type="EMBL" id="JAJAGQ010000017">
    <property type="protein sequence ID" value="KAJ8538490.1"/>
    <property type="molecule type" value="Genomic_DNA"/>
</dbReference>
<evidence type="ECO:0000313" key="1">
    <source>
        <dbReference type="EMBL" id="KAJ8538490.1"/>
    </source>
</evidence>
<reference evidence="2" key="1">
    <citation type="journal article" date="2023" name="Proc. Natl. Acad. Sci. U.S.A.">
        <title>Genomic and structural basis for evolution of tropane alkaloid biosynthesis.</title>
        <authorList>
            <person name="Wanga Y.-J."/>
            <person name="Taina T."/>
            <person name="Yua J.-Y."/>
            <person name="Lia J."/>
            <person name="Xua B."/>
            <person name="Chenc J."/>
            <person name="D'Auriad J.C."/>
            <person name="Huanga J.-P."/>
            <person name="Huanga S.-X."/>
        </authorList>
    </citation>
    <scope>NUCLEOTIDE SEQUENCE [LARGE SCALE GENOMIC DNA]</scope>
    <source>
        <strain evidence="2">cv. KIB-2019</strain>
    </source>
</reference>
<accession>A0A9Q1LMZ2</accession>
<dbReference type="Proteomes" id="UP001152561">
    <property type="component" value="Unassembled WGS sequence"/>
</dbReference>